<sequence length="89" mass="10484">MKTEASLAAGDIEEPLVHFKWWYMVRLIQWHLTEELLVPSVLIEWLSNQLQERDSVDVLELLLPIMLGLVDTISLSQTYVRMFVRIFLL</sequence>
<accession>A0A1D6P0D9</accession>
<dbReference type="InParanoid" id="A0A1D6P0D9"/>
<reference evidence="1" key="1">
    <citation type="submission" date="2015-12" db="EMBL/GenBank/DDBJ databases">
        <title>Update maize B73 reference genome by single molecule sequencing technologies.</title>
        <authorList>
            <consortium name="Maize Genome Sequencing Project"/>
            <person name="Ware D."/>
        </authorList>
    </citation>
    <scope>NUCLEOTIDE SEQUENCE</scope>
    <source>
        <tissue evidence="1">Seedling</tissue>
    </source>
</reference>
<proteinExistence type="predicted"/>
<dbReference type="STRING" id="4577.A0A1D6P0D9"/>
<dbReference type="PANTHER" id="PTHR46567">
    <property type="entry name" value="MEDIATOR OF RNA POLYMERASE II TRANSCRIPTION SUBUNIT 12"/>
    <property type="match status" value="1"/>
</dbReference>
<protein>
    <submittedName>
        <fullName evidence="1">RNA polymerase II transcription mediators</fullName>
    </submittedName>
</protein>
<evidence type="ECO:0000313" key="1">
    <source>
        <dbReference type="EMBL" id="AQL03587.1"/>
    </source>
</evidence>
<dbReference type="PANTHER" id="PTHR46567:SF1">
    <property type="entry name" value="MEDIATOR OF RNA POLYMERASE II TRANSCRIPTION SUBUNIT 12"/>
    <property type="match status" value="1"/>
</dbReference>
<dbReference type="AlphaFoldDB" id="A0A1D6P0D9"/>
<organism evidence="1">
    <name type="scientific">Zea mays</name>
    <name type="common">Maize</name>
    <dbReference type="NCBI Taxonomy" id="4577"/>
    <lineage>
        <taxon>Eukaryota</taxon>
        <taxon>Viridiplantae</taxon>
        <taxon>Streptophyta</taxon>
        <taxon>Embryophyta</taxon>
        <taxon>Tracheophyta</taxon>
        <taxon>Spermatophyta</taxon>
        <taxon>Magnoliopsida</taxon>
        <taxon>Liliopsida</taxon>
        <taxon>Poales</taxon>
        <taxon>Poaceae</taxon>
        <taxon>PACMAD clade</taxon>
        <taxon>Panicoideae</taxon>
        <taxon>Andropogonodae</taxon>
        <taxon>Andropogoneae</taxon>
        <taxon>Tripsacinae</taxon>
        <taxon>Zea</taxon>
    </lineage>
</organism>
<dbReference type="ExpressionAtlas" id="A0A1D6P0D9">
    <property type="expression patterns" value="baseline"/>
</dbReference>
<name>A0A1D6P0D9_MAIZE</name>
<dbReference type="EMBL" id="CM000785">
    <property type="protein sequence ID" value="AQL03587.1"/>
    <property type="molecule type" value="Genomic_DNA"/>
</dbReference>
<gene>
    <name evidence="1" type="ORF">ZEAMMB73_Zm00001d045996</name>
</gene>